<dbReference type="SUPFAM" id="SSF48452">
    <property type="entry name" value="TPR-like"/>
    <property type="match status" value="1"/>
</dbReference>
<dbReference type="Proteomes" id="UP001221411">
    <property type="component" value="Unassembled WGS sequence"/>
</dbReference>
<evidence type="ECO:0000313" key="5">
    <source>
        <dbReference type="Proteomes" id="UP001221411"/>
    </source>
</evidence>
<dbReference type="EMBL" id="JAQNDO010000001">
    <property type="protein sequence ID" value="MDC0746421.1"/>
    <property type="molecule type" value="Genomic_DNA"/>
</dbReference>
<proteinExistence type="predicted"/>
<dbReference type="PROSITE" id="PS50005">
    <property type="entry name" value="TPR"/>
    <property type="match status" value="1"/>
</dbReference>
<accession>A0ABT5EX77</accession>
<keyword evidence="3" id="KW-0732">Signal</keyword>
<dbReference type="InterPro" id="IPR019734">
    <property type="entry name" value="TPR_rpt"/>
</dbReference>
<evidence type="ECO:0008006" key="6">
    <source>
        <dbReference type="Google" id="ProtNLM"/>
    </source>
</evidence>
<feature type="chain" id="PRO_5046233003" description="PEGA domain-containing protein" evidence="3">
    <location>
        <begin position="24"/>
        <end position="330"/>
    </location>
</feature>
<keyword evidence="1" id="KW-0802">TPR repeat</keyword>
<feature type="signal peptide" evidence="3">
    <location>
        <begin position="1"/>
        <end position="23"/>
    </location>
</feature>
<evidence type="ECO:0000256" key="3">
    <source>
        <dbReference type="SAM" id="SignalP"/>
    </source>
</evidence>
<evidence type="ECO:0000313" key="4">
    <source>
        <dbReference type="EMBL" id="MDC0746421.1"/>
    </source>
</evidence>
<evidence type="ECO:0000256" key="1">
    <source>
        <dbReference type="PROSITE-ProRule" id="PRU00339"/>
    </source>
</evidence>
<feature type="transmembrane region" description="Helical" evidence="2">
    <location>
        <begin position="248"/>
        <end position="269"/>
    </location>
</feature>
<keyword evidence="2" id="KW-0472">Membrane</keyword>
<keyword evidence="2" id="KW-1133">Transmembrane helix</keyword>
<comment type="caution">
    <text evidence="4">The sequence shown here is derived from an EMBL/GenBank/DDBJ whole genome shotgun (WGS) entry which is preliminary data.</text>
</comment>
<organism evidence="4 5">
    <name type="scientific">Polyangium mundeleinium</name>
    <dbReference type="NCBI Taxonomy" id="2995306"/>
    <lineage>
        <taxon>Bacteria</taxon>
        <taxon>Pseudomonadati</taxon>
        <taxon>Myxococcota</taxon>
        <taxon>Polyangia</taxon>
        <taxon>Polyangiales</taxon>
        <taxon>Polyangiaceae</taxon>
        <taxon>Polyangium</taxon>
    </lineage>
</organism>
<keyword evidence="5" id="KW-1185">Reference proteome</keyword>
<feature type="transmembrane region" description="Helical" evidence="2">
    <location>
        <begin position="276"/>
        <end position="300"/>
    </location>
</feature>
<evidence type="ECO:0000256" key="2">
    <source>
        <dbReference type="SAM" id="Phobius"/>
    </source>
</evidence>
<protein>
    <recommendedName>
        <fullName evidence="6">PEGA domain-containing protein</fullName>
    </recommendedName>
</protein>
<dbReference type="Gene3D" id="1.25.40.10">
    <property type="entry name" value="Tetratricopeptide repeat domain"/>
    <property type="match status" value="1"/>
</dbReference>
<name>A0ABT5EX77_9BACT</name>
<gene>
    <name evidence="4" type="ORF">POL67_34145</name>
</gene>
<dbReference type="RefSeq" id="WP_271924803.1">
    <property type="nucleotide sequence ID" value="NZ_JAQNDO010000001.1"/>
</dbReference>
<sequence length="330" mass="35461">MKYRNLASTVLLAVSLSSSAAFAVPTADTSPTELPKIPYASLTSGRALRVWFDDALGLLREAQALEKEGKLAEALEKYRDALRIEPYTNTYAEVGLAEARAGNLLACARNLQTAIQPWTPHYPMVRPIELLREVYTYCKKDLGNIAIKINVPDVRVTIDGEDIREWPYFAEIHVEPGKHTIKAKKDSYWVNQTEVEVGPGERKPLSIAMQPKYETHFIGFSRPVNFTVNASLSTAGAKDDQPTWPRNLMIASSVGLAVGLGGLVTGLVMRDDTSSAWTGVAVGGGILGALSIGGLGIGIASRPSPPPPNVIITPQIAKDGGGVQLAGTLE</sequence>
<reference evidence="4 5" key="1">
    <citation type="submission" date="2022-11" db="EMBL/GenBank/DDBJ databases">
        <title>Minimal conservation of predation-associated metabolite biosynthetic gene clusters underscores biosynthetic potential of Myxococcota including descriptions for ten novel species: Archangium lansinium sp. nov., Myxococcus landrumus sp. nov., Nannocystis bai.</title>
        <authorList>
            <person name="Ahearne A."/>
            <person name="Stevens C."/>
            <person name="Dowd S."/>
        </authorList>
    </citation>
    <scope>NUCLEOTIDE SEQUENCE [LARGE SCALE GENOMIC DNA]</scope>
    <source>
        <strain evidence="4 5">RJM3</strain>
    </source>
</reference>
<feature type="repeat" description="TPR" evidence="1">
    <location>
        <begin position="55"/>
        <end position="88"/>
    </location>
</feature>
<keyword evidence="2" id="KW-0812">Transmembrane</keyword>
<dbReference type="InterPro" id="IPR011990">
    <property type="entry name" value="TPR-like_helical_dom_sf"/>
</dbReference>